<name>A0ABW7C933_9CYAN</name>
<evidence type="ECO:0000313" key="3">
    <source>
        <dbReference type="Proteomes" id="UP001604335"/>
    </source>
</evidence>
<dbReference type="Proteomes" id="UP001604335">
    <property type="component" value="Unassembled WGS sequence"/>
</dbReference>
<sequence length="66" mass="7160">MHLKGWKGRRDRAVTLGSGPNSGIGGRLTDRRDRRDCWAPMGETHWGPLGVTSTIPSGFKAQLVTG</sequence>
<comment type="caution">
    <text evidence="2">The sequence shown here is derived from an EMBL/GenBank/DDBJ whole genome shotgun (WGS) entry which is preliminary data.</text>
</comment>
<gene>
    <name evidence="2" type="ORF">VPK24_08520</name>
</gene>
<organism evidence="2 3">
    <name type="scientific">Limnothrix redekei LRLZ20PSL1</name>
    <dbReference type="NCBI Taxonomy" id="3112953"/>
    <lineage>
        <taxon>Bacteria</taxon>
        <taxon>Bacillati</taxon>
        <taxon>Cyanobacteriota</taxon>
        <taxon>Cyanophyceae</taxon>
        <taxon>Pseudanabaenales</taxon>
        <taxon>Pseudanabaenaceae</taxon>
        <taxon>Limnothrix</taxon>
    </lineage>
</organism>
<feature type="region of interest" description="Disordered" evidence="1">
    <location>
        <begin position="1"/>
        <end position="30"/>
    </location>
</feature>
<proteinExistence type="predicted"/>
<keyword evidence="3" id="KW-1185">Reference proteome</keyword>
<accession>A0ABW7C933</accession>
<evidence type="ECO:0000256" key="1">
    <source>
        <dbReference type="SAM" id="MobiDB-lite"/>
    </source>
</evidence>
<feature type="compositionally biased region" description="Basic residues" evidence="1">
    <location>
        <begin position="1"/>
        <end position="10"/>
    </location>
</feature>
<reference evidence="3" key="1">
    <citation type="journal article" date="2024" name="Algal Res.">
        <title>Biochemical, toxicological and genomic investigation of a high-biomass producing Limnothrix strain isolated from Italian shallow drinking water reservoir.</title>
        <authorList>
            <person name="Simonazzi M."/>
            <person name="Shishido T.K."/>
            <person name="Delbaje E."/>
            <person name="Wahlsten M."/>
            <person name="Fewer D.P."/>
            <person name="Sivonen K."/>
            <person name="Pezzolesi L."/>
            <person name="Pistocchi R."/>
        </authorList>
    </citation>
    <scope>NUCLEOTIDE SEQUENCE [LARGE SCALE GENOMIC DNA]</scope>
    <source>
        <strain evidence="3">LRLZ20PSL1</strain>
    </source>
</reference>
<dbReference type="RefSeq" id="WP_393012173.1">
    <property type="nucleotide sequence ID" value="NZ_JAZAQF010000050.1"/>
</dbReference>
<protein>
    <submittedName>
        <fullName evidence="2">Uncharacterized protein</fullName>
    </submittedName>
</protein>
<evidence type="ECO:0000313" key="2">
    <source>
        <dbReference type="EMBL" id="MFG3817680.1"/>
    </source>
</evidence>
<dbReference type="EMBL" id="JAZAQF010000050">
    <property type="protein sequence ID" value="MFG3817680.1"/>
    <property type="molecule type" value="Genomic_DNA"/>
</dbReference>